<proteinExistence type="predicted"/>
<dbReference type="AlphaFoldDB" id="A0A914X1T4"/>
<protein>
    <submittedName>
        <fullName evidence="3">Uncharacterized protein</fullName>
    </submittedName>
</protein>
<reference evidence="3" key="1">
    <citation type="submission" date="2022-11" db="UniProtKB">
        <authorList>
            <consortium name="WormBaseParasite"/>
        </authorList>
    </citation>
    <scope>IDENTIFICATION</scope>
</reference>
<name>A0A914X1T4_9BILA</name>
<evidence type="ECO:0000313" key="2">
    <source>
        <dbReference type="Proteomes" id="UP000887566"/>
    </source>
</evidence>
<accession>A0A914X1T4</accession>
<evidence type="ECO:0000313" key="3">
    <source>
        <dbReference type="WBParaSite" id="PSAMB.scaffold599size46161.g7302.t1"/>
    </source>
</evidence>
<organism evidence="2 3">
    <name type="scientific">Plectus sambesii</name>
    <dbReference type="NCBI Taxonomy" id="2011161"/>
    <lineage>
        <taxon>Eukaryota</taxon>
        <taxon>Metazoa</taxon>
        <taxon>Ecdysozoa</taxon>
        <taxon>Nematoda</taxon>
        <taxon>Chromadorea</taxon>
        <taxon>Plectida</taxon>
        <taxon>Plectina</taxon>
        <taxon>Plectoidea</taxon>
        <taxon>Plectidae</taxon>
        <taxon>Plectus</taxon>
    </lineage>
</organism>
<sequence length="87" mass="9542">MKVDLSSYAQQVLRQSERSTIEATAKGHPPPPAECHETCARDCLAPSTVNAMITRRPTFEEHPGRLTEAATAVAKWLTNDTAHVGER</sequence>
<evidence type="ECO:0000256" key="1">
    <source>
        <dbReference type="SAM" id="MobiDB-lite"/>
    </source>
</evidence>
<keyword evidence="2" id="KW-1185">Reference proteome</keyword>
<dbReference type="Proteomes" id="UP000887566">
    <property type="component" value="Unplaced"/>
</dbReference>
<dbReference type="WBParaSite" id="PSAMB.scaffold599size46161.g7302.t1">
    <property type="protein sequence ID" value="PSAMB.scaffold599size46161.g7302.t1"/>
    <property type="gene ID" value="PSAMB.scaffold599size46161.g7302"/>
</dbReference>
<feature type="region of interest" description="Disordered" evidence="1">
    <location>
        <begin position="1"/>
        <end position="34"/>
    </location>
</feature>